<sequence>MRVLIDTNIVLDFLLQREPFLQRQEAVFQAIDSGRVVGYVTATTLTDIFYIARRHTRSVEQARQAILETLTVMVICTVNRAIVESAFTSGRDDFEDAVQIACAVAQGLEAILTRDRQGFQSSAVPVLSVSQLLQQLENAES</sequence>
<dbReference type="AlphaFoldDB" id="A0A846H2S4"/>
<proteinExistence type="predicted"/>
<reference evidence="2 3" key="1">
    <citation type="journal article" date="2015" name="Genome Announc.">
        <title>Draft Genome Sequence of Cyanobacterium Hassallia byssoidea Strain VB512170, Isolated from Monuments in India.</title>
        <authorList>
            <person name="Singh D."/>
            <person name="Chandrababunaidu M.M."/>
            <person name="Panda A."/>
            <person name="Sen D."/>
            <person name="Bhattacharyya S."/>
            <person name="Adhikary S.P."/>
            <person name="Tripathy S."/>
        </authorList>
    </citation>
    <scope>NUCLEOTIDE SEQUENCE [LARGE SCALE GENOMIC DNA]</scope>
    <source>
        <strain evidence="2 3">VB512170</strain>
    </source>
</reference>
<keyword evidence="3" id="KW-1185">Reference proteome</keyword>
<comment type="caution">
    <text evidence="2">The sequence shown here is derived from an EMBL/GenBank/DDBJ whole genome shotgun (WGS) entry which is preliminary data.</text>
</comment>
<evidence type="ECO:0000259" key="1">
    <source>
        <dbReference type="Pfam" id="PF13470"/>
    </source>
</evidence>
<dbReference type="CDD" id="cd09854">
    <property type="entry name" value="PIN_VapC-like"/>
    <property type="match status" value="1"/>
</dbReference>
<dbReference type="Pfam" id="PF13470">
    <property type="entry name" value="PIN_3"/>
    <property type="match status" value="1"/>
</dbReference>
<dbReference type="InterPro" id="IPR002716">
    <property type="entry name" value="PIN_dom"/>
</dbReference>
<accession>A0A846H2S4</accession>
<dbReference type="InterPro" id="IPR029060">
    <property type="entry name" value="PIN-like_dom_sf"/>
</dbReference>
<organism evidence="2 3">
    <name type="scientific">Hassallia byssoidea VB512170</name>
    <dbReference type="NCBI Taxonomy" id="1304833"/>
    <lineage>
        <taxon>Bacteria</taxon>
        <taxon>Bacillati</taxon>
        <taxon>Cyanobacteriota</taxon>
        <taxon>Cyanophyceae</taxon>
        <taxon>Nostocales</taxon>
        <taxon>Tolypothrichaceae</taxon>
        <taxon>Hassallia</taxon>
    </lineage>
</organism>
<gene>
    <name evidence="2" type="ORF">PI95_002070</name>
</gene>
<name>A0A846H2S4_9CYAN</name>
<feature type="domain" description="PIN" evidence="1">
    <location>
        <begin position="2"/>
        <end position="116"/>
    </location>
</feature>
<dbReference type="SUPFAM" id="SSF88723">
    <property type="entry name" value="PIN domain-like"/>
    <property type="match status" value="1"/>
</dbReference>
<dbReference type="RefSeq" id="WP_039748531.1">
    <property type="nucleotide sequence ID" value="NZ_JTCM02000002.1"/>
</dbReference>
<dbReference type="EMBL" id="JTCM02000002">
    <property type="protein sequence ID" value="NEU71398.1"/>
    <property type="molecule type" value="Genomic_DNA"/>
</dbReference>
<dbReference type="Proteomes" id="UP000031549">
    <property type="component" value="Unassembled WGS sequence"/>
</dbReference>
<evidence type="ECO:0000313" key="2">
    <source>
        <dbReference type="EMBL" id="NEU71398.1"/>
    </source>
</evidence>
<evidence type="ECO:0000313" key="3">
    <source>
        <dbReference type="Proteomes" id="UP000031549"/>
    </source>
</evidence>
<protein>
    <submittedName>
        <fullName evidence="2">PIN domain-containing protein</fullName>
    </submittedName>
</protein>
<dbReference type="Gene3D" id="3.40.50.1010">
    <property type="entry name" value="5'-nuclease"/>
    <property type="match status" value="1"/>
</dbReference>